<sequence length="379" mass="44279">MQILVLCAANIAKNPRPSRMVGFLKDAHQVSAMGIASESIDGALVRSYSPYKKRNFLQEIGLYCNVFLHRWDRLVYTHNRLEIVDFLKERCFDVIICHDLVLLPIVLAYKKSAKVIFDAREFYPKQCSNNLRWRILFAGFNHFLCKTYLKKADKILTVSQGLQKAYMEQYGINSEVFYSLSKFYDLKPHPIEENTIKIIYHGSANPERQIEKTIEIMDYCQNRFSLDLMLVCQDPKYQQKLQKMVEERQKRGCRIRIIPPVPFEEIVPFSSQYDIGLYALPKANFNLEFTIPNKFFEYIQARLALVVIPNIEMQEILQKYQNGVVARSYAPKEIASTINALTHEEIKRMKKNSDKAAEILNSKHNQLKIKRILHEITQP</sequence>
<dbReference type="GO" id="GO:0016740">
    <property type="term" value="F:transferase activity"/>
    <property type="evidence" value="ECO:0007669"/>
    <property type="project" value="UniProtKB-KW"/>
</dbReference>
<dbReference type="Proteomes" id="UP000001522">
    <property type="component" value="Chromosome"/>
</dbReference>
<protein>
    <submittedName>
        <fullName evidence="1">Putative glycosyltransferase</fullName>
    </submittedName>
</protein>
<dbReference type="RefSeq" id="WP_013022413.1">
    <property type="nucleotide sequence ID" value="NC_013949.1"/>
</dbReference>
<name>D3UFP3_HELM1</name>
<keyword evidence="2" id="KW-1185">Reference proteome</keyword>
<reference evidence="1 2" key="1">
    <citation type="journal article" date="2010" name="BMC Genomics">
        <title>Comparative genomics and proteomics of Helicobacter mustelae, an ulcerogenic and carcinogenic gastric pathogen.</title>
        <authorList>
            <person name="O'Toole P.W."/>
            <person name="Snelling W.J."/>
            <person name="Canchaya C."/>
            <person name="Forde B.M."/>
            <person name="Hardie K.R."/>
            <person name="Josenhans C."/>
            <person name="Graham R.L.J."/>
            <person name="McMullan G."/>
            <person name="Parkhill J."/>
            <person name="Belda E."/>
            <person name="Bentley S.D."/>
        </authorList>
    </citation>
    <scope>NUCLEOTIDE SEQUENCE [LARGE SCALE GENOMIC DNA]</scope>
    <source>
        <strain evidence="2">ATCC 43772 / LMG 18044 / NCTC 12198 / 12198</strain>
    </source>
</reference>
<evidence type="ECO:0000313" key="2">
    <source>
        <dbReference type="Proteomes" id="UP000001522"/>
    </source>
</evidence>
<dbReference type="eggNOG" id="COG0438">
    <property type="taxonomic scope" value="Bacteria"/>
</dbReference>
<dbReference type="AlphaFoldDB" id="D3UFP3"/>
<dbReference type="SUPFAM" id="SSF53756">
    <property type="entry name" value="UDP-Glycosyltransferase/glycogen phosphorylase"/>
    <property type="match status" value="1"/>
</dbReference>
<keyword evidence="1" id="KW-0808">Transferase</keyword>
<dbReference type="STRING" id="679897.HMU00500"/>
<dbReference type="Gene3D" id="3.40.50.2000">
    <property type="entry name" value="Glycogen Phosphorylase B"/>
    <property type="match status" value="2"/>
</dbReference>
<organism evidence="1 2">
    <name type="scientific">Helicobacter mustelae (strain ATCC 43772 / CCUG 25715 / CIP 103759 / LMG 18044 / NCTC 12198 / R85-136P)</name>
    <name type="common">Campylobacter mustelae</name>
    <dbReference type="NCBI Taxonomy" id="679897"/>
    <lineage>
        <taxon>Bacteria</taxon>
        <taxon>Pseudomonadati</taxon>
        <taxon>Campylobacterota</taxon>
        <taxon>Epsilonproteobacteria</taxon>
        <taxon>Campylobacterales</taxon>
        <taxon>Helicobacteraceae</taxon>
        <taxon>Helicobacter</taxon>
    </lineage>
</organism>
<dbReference type="Pfam" id="PF13692">
    <property type="entry name" value="Glyco_trans_1_4"/>
    <property type="match status" value="1"/>
</dbReference>
<dbReference type="EMBL" id="FN555004">
    <property type="protein sequence ID" value="CBG39314.1"/>
    <property type="molecule type" value="Genomic_DNA"/>
</dbReference>
<proteinExistence type="predicted"/>
<dbReference type="HOGENOM" id="CLU_059883_0_0_7"/>
<evidence type="ECO:0000313" key="1">
    <source>
        <dbReference type="EMBL" id="CBG39314.1"/>
    </source>
</evidence>
<accession>D3UFP3</accession>
<dbReference type="KEGG" id="hms:HMU00500"/>
<gene>
    <name evidence="1" type="ordered locus">HMU00500</name>
</gene>